<feature type="transmembrane region" description="Helical" evidence="1">
    <location>
        <begin position="51"/>
        <end position="77"/>
    </location>
</feature>
<evidence type="ECO:0000256" key="1">
    <source>
        <dbReference type="SAM" id="Phobius"/>
    </source>
</evidence>
<name>V5RK35_SPIAP</name>
<feature type="transmembrane region" description="Helical" evidence="1">
    <location>
        <begin position="12"/>
        <end position="31"/>
    </location>
</feature>
<accession>V5RK35</accession>
<sequence length="258" mass="29276">MIKKTPNYKKCLVGLIIMLGVAVLVNVFFGYMVNIPVYLDHKYKNDNVDRFISLITATSINLVLLIATFIYGLILIINKKNKSLIPFLILNFLSATFCIAIDNFVNADVNVIKTLIAVGLLILGLITFIYYYEGFDYNREQKNKFYFKVTQVIIILSSILCIIKQIINIFILDLNAKNISFISIYISLSLVSIILSSIYFKNSKIVLCIISWVFTLFIILVSPVVFVLTILSTTLTIFGLVLLKNKSKNNVLDTNKIQ</sequence>
<feature type="transmembrane region" description="Helical" evidence="1">
    <location>
        <begin position="145"/>
        <end position="167"/>
    </location>
</feature>
<feature type="transmembrane region" description="Helical" evidence="1">
    <location>
        <begin position="179"/>
        <end position="200"/>
    </location>
</feature>
<dbReference type="HOGENOM" id="CLU_1077308_0_0_14"/>
<feature type="transmembrane region" description="Helical" evidence="1">
    <location>
        <begin position="84"/>
        <end position="105"/>
    </location>
</feature>
<dbReference type="RefSeq" id="WP_023789094.1">
    <property type="nucleotide sequence ID" value="NC_022998.1"/>
</dbReference>
<organism evidence="2 3">
    <name type="scientific">Spiroplasma apis B31</name>
    <dbReference type="NCBI Taxonomy" id="1276258"/>
    <lineage>
        <taxon>Bacteria</taxon>
        <taxon>Bacillati</taxon>
        <taxon>Mycoplasmatota</taxon>
        <taxon>Mollicutes</taxon>
        <taxon>Entomoplasmatales</taxon>
        <taxon>Spiroplasmataceae</taxon>
        <taxon>Spiroplasma</taxon>
    </lineage>
</organism>
<dbReference type="KEGG" id="sapi:SAPIS_v1c03140"/>
<dbReference type="AlphaFoldDB" id="V5RK35"/>
<dbReference type="Proteomes" id="UP000018550">
    <property type="component" value="Chromosome"/>
</dbReference>
<keyword evidence="3" id="KW-1185">Reference proteome</keyword>
<evidence type="ECO:0000313" key="3">
    <source>
        <dbReference type="Proteomes" id="UP000018550"/>
    </source>
</evidence>
<keyword evidence="1" id="KW-0812">Transmembrane</keyword>
<gene>
    <name evidence="2" type="ORF">SAPIS_v1c03140</name>
</gene>
<dbReference type="PATRIC" id="fig|1276258.3.peg.309"/>
<reference evidence="2 3" key="1">
    <citation type="journal article" date="2014" name="Genome Announc.">
        <title>Complete Genome Sequence of Spiroplasma apis B31T (ATCC 33834), a Bacterium Associated with May Disease of Honeybees (Apis mellifera).</title>
        <authorList>
            <person name="Ku C."/>
            <person name="Lo W.S."/>
            <person name="Chen L.L."/>
            <person name="Kuo C.H."/>
        </authorList>
    </citation>
    <scope>NUCLEOTIDE SEQUENCE [LARGE SCALE GENOMIC DNA]</scope>
    <source>
        <strain evidence="2">B31</strain>
    </source>
</reference>
<keyword evidence="1" id="KW-0472">Membrane</keyword>
<evidence type="ECO:0000313" key="2">
    <source>
        <dbReference type="EMBL" id="AHB36160.1"/>
    </source>
</evidence>
<feature type="transmembrane region" description="Helical" evidence="1">
    <location>
        <begin position="111"/>
        <end position="133"/>
    </location>
</feature>
<proteinExistence type="predicted"/>
<keyword evidence="1" id="KW-1133">Transmembrane helix</keyword>
<dbReference type="EMBL" id="CP006682">
    <property type="protein sequence ID" value="AHB36160.1"/>
    <property type="molecule type" value="Genomic_DNA"/>
</dbReference>
<protein>
    <submittedName>
        <fullName evidence="2">Uncharacterized protein</fullName>
    </submittedName>
</protein>
<feature type="transmembrane region" description="Helical" evidence="1">
    <location>
        <begin position="212"/>
        <end position="243"/>
    </location>
</feature>